<dbReference type="InterPro" id="IPR012572">
    <property type="entry name" value="Mad3/Bub1_II"/>
</dbReference>
<dbReference type="RefSeq" id="XP_003669209.1">
    <property type="nucleotide sequence ID" value="XM_003669161.1"/>
</dbReference>
<name>G0W855_NAUDC</name>
<evidence type="ECO:0000313" key="3">
    <source>
        <dbReference type="EMBL" id="CCD23966.1"/>
    </source>
</evidence>
<dbReference type="Gene3D" id="6.10.20.170">
    <property type="match status" value="1"/>
</dbReference>
<feature type="compositionally biased region" description="Basic residues" evidence="1">
    <location>
        <begin position="401"/>
        <end position="416"/>
    </location>
</feature>
<dbReference type="PANTHER" id="PTHR14030:SF4">
    <property type="entry name" value="BUB1 KINASE, ISOFORM A-RELATED"/>
    <property type="match status" value="1"/>
</dbReference>
<dbReference type="OrthoDB" id="248495at2759"/>
<sequence length="416" mass="48925">MPSTIKNKKREIIDFTKIELEKENILPLRQGRSAEQLTKALEADEKEKKRIKKYYERRLIDELDTFDDPLALHLEYINAINNLYPQGASSKQSGMLEIIERCLMQFQNSEKYRNDIRYLEMWLWYIEIFFPDEPQEEQYIFVFMLRNKIGSGLALFYDSFSSLLIEMKRYDEAAQLLRLGIREHSKPAYLLINRLQSLECELLDKNIPLNDNLPLEAYFTNVNDPLILGRHKTDIITSNSANRDDSPRDSWKETLQLHEDIFQDEPVEVSNIFEDYRKDITAKLEPKRARNKENKMGSIALEANINLGTLPQDESSVVTDRFKDKIPIYTDHFGRTEPVYKYIETINSKAEKIDCNFGLFYEVSGNEYCIEEILAISRNLYTRDKVANSGRATESVELPTRKKNKARTMIQRRQRK</sequence>
<dbReference type="STRING" id="1071378.G0W855"/>
<dbReference type="GO" id="GO:0044774">
    <property type="term" value="P:mitotic DNA integrity checkpoint signaling"/>
    <property type="evidence" value="ECO:0007669"/>
    <property type="project" value="EnsemblFungi"/>
</dbReference>
<dbReference type="PANTHER" id="PTHR14030">
    <property type="entry name" value="MITOTIC CHECKPOINT SERINE/THREONINE-PROTEIN KINASE BUB1"/>
    <property type="match status" value="1"/>
</dbReference>
<dbReference type="Pfam" id="PF08171">
    <property type="entry name" value="Mad3_BUB1_II"/>
    <property type="match status" value="1"/>
</dbReference>
<dbReference type="OMA" id="NSFMESR"/>
<dbReference type="InterPro" id="IPR015661">
    <property type="entry name" value="Bub1/Mad3"/>
</dbReference>
<dbReference type="Gene3D" id="1.20.58.2070">
    <property type="match status" value="1"/>
</dbReference>
<dbReference type="GO" id="GO:0033597">
    <property type="term" value="C:mitotic checkpoint complex"/>
    <property type="evidence" value="ECO:0007669"/>
    <property type="project" value="EnsemblFungi"/>
</dbReference>
<dbReference type="AlphaFoldDB" id="G0W855"/>
<dbReference type="Proteomes" id="UP000000689">
    <property type="component" value="Chromosome 3"/>
</dbReference>
<evidence type="ECO:0000259" key="2">
    <source>
        <dbReference type="PROSITE" id="PS51489"/>
    </source>
</evidence>
<protein>
    <recommendedName>
        <fullName evidence="2">BUB1 N-terminal domain-containing protein</fullName>
    </recommendedName>
</protein>
<dbReference type="GO" id="GO:1902499">
    <property type="term" value="P:positive regulation of protein autoubiquitination"/>
    <property type="evidence" value="ECO:0007669"/>
    <property type="project" value="EnsemblFungi"/>
</dbReference>
<gene>
    <name evidence="3" type="primary">NDAI0C03060</name>
    <name evidence="3" type="ordered locus">NDAI_0C03060</name>
</gene>
<dbReference type="HOGENOM" id="CLU_041820_0_0_1"/>
<dbReference type="InterPro" id="IPR013212">
    <property type="entry name" value="Mad3/Bub1_I"/>
</dbReference>
<dbReference type="GO" id="GO:0051754">
    <property type="term" value="P:meiotic sister chromatid cohesion, centromeric"/>
    <property type="evidence" value="ECO:0007669"/>
    <property type="project" value="TreeGrafter"/>
</dbReference>
<dbReference type="GeneID" id="11496341"/>
<feature type="domain" description="BUB1 N-terminal" evidence="2">
    <location>
        <begin position="59"/>
        <end position="228"/>
    </location>
</feature>
<reference evidence="3 4" key="1">
    <citation type="journal article" date="2011" name="Proc. Natl. Acad. Sci. U.S.A.">
        <title>Evolutionary erosion of yeast sex chromosomes by mating-type switching accidents.</title>
        <authorList>
            <person name="Gordon J.L."/>
            <person name="Armisen D."/>
            <person name="Proux-Wera E."/>
            <person name="Oheigeartaigh S.S."/>
            <person name="Byrne K.P."/>
            <person name="Wolfe K.H."/>
        </authorList>
    </citation>
    <scope>NUCLEOTIDE SEQUENCE [LARGE SCALE GENOMIC DNA]</scope>
    <source>
        <strain evidence="4">ATCC 10597 / BCRC 20456 / CBS 421 / NBRC 0211 / NRRL Y-12639</strain>
    </source>
</reference>
<dbReference type="Pfam" id="PF08311">
    <property type="entry name" value="Mad3_BUB1_I"/>
    <property type="match status" value="1"/>
</dbReference>
<dbReference type="EMBL" id="HE580269">
    <property type="protein sequence ID" value="CCD23966.1"/>
    <property type="molecule type" value="Genomic_DNA"/>
</dbReference>
<dbReference type="eggNOG" id="KOG1166">
    <property type="taxonomic scope" value="Eukaryota"/>
</dbReference>
<evidence type="ECO:0000256" key="1">
    <source>
        <dbReference type="SAM" id="MobiDB-lite"/>
    </source>
</evidence>
<organism evidence="3 4">
    <name type="scientific">Naumovozyma dairenensis (strain ATCC 10597 / BCRC 20456 / CBS 421 / NBRC 0211 / NRRL Y-12639)</name>
    <name type="common">Saccharomyces dairenensis</name>
    <dbReference type="NCBI Taxonomy" id="1071378"/>
    <lineage>
        <taxon>Eukaryota</taxon>
        <taxon>Fungi</taxon>
        <taxon>Dikarya</taxon>
        <taxon>Ascomycota</taxon>
        <taxon>Saccharomycotina</taxon>
        <taxon>Saccharomycetes</taxon>
        <taxon>Saccharomycetales</taxon>
        <taxon>Saccharomycetaceae</taxon>
        <taxon>Naumovozyma</taxon>
    </lineage>
</organism>
<dbReference type="KEGG" id="ndi:NDAI_0C03060"/>
<feature type="region of interest" description="Disordered" evidence="1">
    <location>
        <begin position="391"/>
        <end position="416"/>
    </location>
</feature>
<proteinExistence type="predicted"/>
<dbReference type="SMART" id="SM00777">
    <property type="entry name" value="Mad3_BUB1_I"/>
    <property type="match status" value="1"/>
</dbReference>
<dbReference type="Gene3D" id="1.25.40.930">
    <property type="match status" value="1"/>
</dbReference>
<dbReference type="GO" id="GO:0007094">
    <property type="term" value="P:mitotic spindle assembly checkpoint signaling"/>
    <property type="evidence" value="ECO:0007669"/>
    <property type="project" value="EnsemblFungi"/>
</dbReference>
<dbReference type="GO" id="GO:0032837">
    <property type="term" value="P:distributive segregation"/>
    <property type="evidence" value="ECO:0007669"/>
    <property type="project" value="EnsemblFungi"/>
</dbReference>
<evidence type="ECO:0000313" key="4">
    <source>
        <dbReference type="Proteomes" id="UP000000689"/>
    </source>
</evidence>
<accession>G0W855</accession>
<keyword evidence="4" id="KW-1185">Reference proteome</keyword>
<dbReference type="PROSITE" id="PS51489">
    <property type="entry name" value="BUB1_N"/>
    <property type="match status" value="1"/>
</dbReference>